<organism evidence="1 2">
    <name type="scientific">Bacteroides fragilis</name>
    <dbReference type="NCBI Taxonomy" id="817"/>
    <lineage>
        <taxon>Bacteria</taxon>
        <taxon>Pseudomonadati</taxon>
        <taxon>Bacteroidota</taxon>
        <taxon>Bacteroidia</taxon>
        <taxon>Bacteroidales</taxon>
        <taxon>Bacteroidaceae</taxon>
        <taxon>Bacteroides</taxon>
    </lineage>
</organism>
<evidence type="ECO:0000313" key="1">
    <source>
        <dbReference type="EMBL" id="KAA5173755.1"/>
    </source>
</evidence>
<evidence type="ECO:0000313" key="2">
    <source>
        <dbReference type="Proteomes" id="UP000436803"/>
    </source>
</evidence>
<protein>
    <submittedName>
        <fullName evidence="1">RNA-binding protein</fullName>
    </submittedName>
</protein>
<reference evidence="1 2" key="1">
    <citation type="journal article" date="2019" name="Nat. Med.">
        <title>A library of human gut bacterial isolates paired with longitudinal multiomics data enables mechanistic microbiome research.</title>
        <authorList>
            <person name="Poyet M."/>
            <person name="Groussin M."/>
            <person name="Gibbons S.M."/>
            <person name="Avila-Pacheco J."/>
            <person name="Jiang X."/>
            <person name="Kearney S.M."/>
            <person name="Perrotta A.R."/>
            <person name="Berdy B."/>
            <person name="Zhao S."/>
            <person name="Lieberman T.D."/>
            <person name="Swanson P.K."/>
            <person name="Smith M."/>
            <person name="Roesemann S."/>
            <person name="Alexander J.E."/>
            <person name="Rich S.A."/>
            <person name="Livny J."/>
            <person name="Vlamakis H."/>
            <person name="Clish C."/>
            <person name="Bullock K."/>
            <person name="Deik A."/>
            <person name="Scott J."/>
            <person name="Pierce K.A."/>
            <person name="Xavier R.J."/>
            <person name="Alm E.J."/>
        </authorList>
    </citation>
    <scope>NUCLEOTIDE SEQUENCE [LARGE SCALE GENOMIC DNA]</scope>
    <source>
        <strain evidence="1 2">BIOML-A7</strain>
    </source>
</reference>
<proteinExistence type="predicted"/>
<dbReference type="EMBL" id="VWAW01000008">
    <property type="protein sequence ID" value="KAA5173755.1"/>
    <property type="molecule type" value="Genomic_DNA"/>
</dbReference>
<dbReference type="AlphaFoldDB" id="A0A642KPJ0"/>
<name>A0A642KPJ0_BACFG</name>
<sequence length="112" mass="13285">MELLIKDRLYIPAFLPKEGNFKDFNTKKSILNKIEITQDERQTVGLKENAETKRIEWDVEKDTPLVVDFSAEEMQYLKTSCEKISDQNLPDDMWQTVERIYDAIQLQKQDKE</sequence>
<gene>
    <name evidence="1" type="ORF">F2Z29_11165</name>
</gene>
<dbReference type="Proteomes" id="UP000436803">
    <property type="component" value="Unassembled WGS sequence"/>
</dbReference>
<accession>A0A642KPJ0</accession>
<comment type="caution">
    <text evidence="1">The sequence shown here is derived from an EMBL/GenBank/DDBJ whole genome shotgun (WGS) entry which is preliminary data.</text>
</comment>